<evidence type="ECO:0000256" key="3">
    <source>
        <dbReference type="SAM" id="MobiDB-lite"/>
    </source>
</evidence>
<dbReference type="InterPro" id="IPR051831">
    <property type="entry name" value="Bromodomain_contain_prot"/>
</dbReference>
<name>A0AAW1GYZ6_SAPOF</name>
<dbReference type="AlphaFoldDB" id="A0AAW1GYZ6"/>
<dbReference type="SMART" id="SM00297">
    <property type="entry name" value="BROMO"/>
    <property type="match status" value="1"/>
</dbReference>
<dbReference type="InterPro" id="IPR001487">
    <property type="entry name" value="Bromodomain"/>
</dbReference>
<evidence type="ECO:0000256" key="2">
    <source>
        <dbReference type="PROSITE-ProRule" id="PRU00035"/>
    </source>
</evidence>
<protein>
    <recommendedName>
        <fullName evidence="4">Bromo domain-containing protein</fullName>
    </recommendedName>
</protein>
<dbReference type="PANTHER" id="PTHR22881:SF27">
    <property type="entry name" value="BROMODOMAIN CONTAINING 7_9"/>
    <property type="match status" value="1"/>
</dbReference>
<organism evidence="5 6">
    <name type="scientific">Saponaria officinalis</name>
    <name type="common">Common soapwort</name>
    <name type="synonym">Lychnis saponaria</name>
    <dbReference type="NCBI Taxonomy" id="3572"/>
    <lineage>
        <taxon>Eukaryota</taxon>
        <taxon>Viridiplantae</taxon>
        <taxon>Streptophyta</taxon>
        <taxon>Embryophyta</taxon>
        <taxon>Tracheophyta</taxon>
        <taxon>Spermatophyta</taxon>
        <taxon>Magnoliopsida</taxon>
        <taxon>eudicotyledons</taxon>
        <taxon>Gunneridae</taxon>
        <taxon>Pentapetalae</taxon>
        <taxon>Caryophyllales</taxon>
        <taxon>Caryophyllaceae</taxon>
        <taxon>Caryophylleae</taxon>
        <taxon>Saponaria</taxon>
    </lineage>
</organism>
<feature type="region of interest" description="Disordered" evidence="3">
    <location>
        <begin position="496"/>
        <end position="561"/>
    </location>
</feature>
<dbReference type="SUPFAM" id="SSF47370">
    <property type="entry name" value="Bromodomain"/>
    <property type="match status" value="1"/>
</dbReference>
<feature type="compositionally biased region" description="Low complexity" evidence="3">
    <location>
        <begin position="49"/>
        <end position="81"/>
    </location>
</feature>
<feature type="domain" description="Bromo" evidence="4">
    <location>
        <begin position="197"/>
        <end position="267"/>
    </location>
</feature>
<gene>
    <name evidence="5" type="ORF">RND81_14G221100</name>
</gene>
<evidence type="ECO:0000313" key="5">
    <source>
        <dbReference type="EMBL" id="KAK9666922.1"/>
    </source>
</evidence>
<feature type="compositionally biased region" description="Basic residues" evidence="3">
    <location>
        <begin position="305"/>
        <end position="319"/>
    </location>
</feature>
<feature type="compositionally biased region" description="Acidic residues" evidence="3">
    <location>
        <begin position="289"/>
        <end position="299"/>
    </location>
</feature>
<accession>A0AAW1GYZ6</accession>
<feature type="region of interest" description="Disordered" evidence="3">
    <location>
        <begin position="49"/>
        <end position="135"/>
    </location>
</feature>
<feature type="compositionally biased region" description="Polar residues" evidence="3">
    <location>
        <begin position="539"/>
        <end position="561"/>
    </location>
</feature>
<feature type="compositionally biased region" description="Polar residues" evidence="3">
    <location>
        <begin position="331"/>
        <end position="340"/>
    </location>
</feature>
<comment type="caution">
    <text evidence="5">The sequence shown here is derived from an EMBL/GenBank/DDBJ whole genome shotgun (WGS) entry which is preliminary data.</text>
</comment>
<dbReference type="Proteomes" id="UP001443914">
    <property type="component" value="Unassembled WGS sequence"/>
</dbReference>
<dbReference type="Gene3D" id="1.20.920.10">
    <property type="entry name" value="Bromodomain-like"/>
    <property type="match status" value="1"/>
</dbReference>
<feature type="compositionally biased region" description="Basic and acidic residues" evidence="3">
    <location>
        <begin position="344"/>
        <end position="359"/>
    </location>
</feature>
<evidence type="ECO:0000256" key="1">
    <source>
        <dbReference type="ARBA" id="ARBA00023117"/>
    </source>
</evidence>
<feature type="compositionally biased region" description="Acidic residues" evidence="3">
    <location>
        <begin position="93"/>
        <end position="111"/>
    </location>
</feature>
<reference evidence="5" key="1">
    <citation type="submission" date="2024-03" db="EMBL/GenBank/DDBJ databases">
        <title>WGS assembly of Saponaria officinalis var. Norfolk2.</title>
        <authorList>
            <person name="Jenkins J."/>
            <person name="Shu S."/>
            <person name="Grimwood J."/>
            <person name="Barry K."/>
            <person name="Goodstein D."/>
            <person name="Schmutz J."/>
            <person name="Leebens-Mack J."/>
            <person name="Osbourn A."/>
        </authorList>
    </citation>
    <scope>NUCLEOTIDE SEQUENCE [LARGE SCALE GENOMIC DNA]</scope>
    <source>
        <strain evidence="5">JIC</strain>
    </source>
</reference>
<proteinExistence type="predicted"/>
<sequence>MRKLVEKKKKKGRPSLLDLQKRSLKLQNKLLNNHQINLTKNNNITNIKISNNNKNNKNIDSNNNIDNNNFTPKSTSSNPNRRSTRRNPKLASDDDGESGGEDALDDAEEGEEFRSADFAPGEDEDEKKSSRKRKIESISLGSGVDVAEIDDNLQVEKQRIAVTNLTNSEQGPNEQDDRASTSLPDKKLLLFILDTLRKKDTYGVFAEPVDPEEIPDYHEVIKHPMDFSTVQKKLEDSAYGNLEQFEKDIFLICSNGMQYNAPDTIYFRQARSMHELATKNFENLRQDSDGDELEPESLEPESKVVRRGRPPKHLKRGRGRPPLERSKSDFSEATPSTVGGFTNRLKEHTTDPPRLEKYGSTDSFARTVRKSRNSEPYVGWSAEKSERSDYVLGSTSKGYSMKHGKKQIVLDDSRRNTYLNSDELSRRCEPSVLTTFLGERKQLVAVGFHTKYGYARSLARFAAKLGPVAWNVASKKIEKCLPSDIKFGRGWVGENNAPSERLRQQSPDASVQSSSGDRSEHKLHTEQASKMHMPGHLPQLNNKQNTSVTDPDNNRDSISVSSPSMLSCAMASVEQVQIHHAAAVESRDNCVNGSGGLKIASEIGKMIESRKTHLPSDGCEEHKLSANSSEIKNGDILPKAEPNQKVGSDPPDLNVSFRSLVSSHASVKTDSVRPDLALQL</sequence>
<dbReference type="PRINTS" id="PR00503">
    <property type="entry name" value="BROMODOMAIN"/>
</dbReference>
<keyword evidence="1 2" id="KW-0103">Bromodomain</keyword>
<dbReference type="PROSITE" id="PS50014">
    <property type="entry name" value="BROMODOMAIN_2"/>
    <property type="match status" value="1"/>
</dbReference>
<keyword evidence="6" id="KW-1185">Reference proteome</keyword>
<feature type="compositionally biased region" description="Polar residues" evidence="3">
    <location>
        <begin position="504"/>
        <end position="516"/>
    </location>
</feature>
<feature type="region of interest" description="Disordered" evidence="3">
    <location>
        <begin position="282"/>
        <end position="369"/>
    </location>
</feature>
<dbReference type="EMBL" id="JBDFQZ010000014">
    <property type="protein sequence ID" value="KAK9666922.1"/>
    <property type="molecule type" value="Genomic_DNA"/>
</dbReference>
<dbReference type="CDD" id="cd04369">
    <property type="entry name" value="Bromodomain"/>
    <property type="match status" value="1"/>
</dbReference>
<dbReference type="Pfam" id="PF00439">
    <property type="entry name" value="Bromodomain"/>
    <property type="match status" value="1"/>
</dbReference>
<evidence type="ECO:0000313" key="6">
    <source>
        <dbReference type="Proteomes" id="UP001443914"/>
    </source>
</evidence>
<feature type="region of interest" description="Disordered" evidence="3">
    <location>
        <begin position="627"/>
        <end position="653"/>
    </location>
</feature>
<feature type="compositionally biased region" description="Basic and acidic residues" evidence="3">
    <location>
        <begin position="321"/>
        <end position="330"/>
    </location>
</feature>
<feature type="compositionally biased region" description="Basic and acidic residues" evidence="3">
    <location>
        <begin position="517"/>
        <end position="529"/>
    </location>
</feature>
<evidence type="ECO:0000259" key="4">
    <source>
        <dbReference type="PROSITE" id="PS50014"/>
    </source>
</evidence>
<dbReference type="PANTHER" id="PTHR22881">
    <property type="entry name" value="BROMODOMAIN CONTAINING PROTEIN"/>
    <property type="match status" value="1"/>
</dbReference>
<dbReference type="InterPro" id="IPR036427">
    <property type="entry name" value="Bromodomain-like_sf"/>
</dbReference>